<keyword evidence="1" id="KW-0812">Transmembrane</keyword>
<keyword evidence="3" id="KW-1185">Reference proteome</keyword>
<evidence type="ECO:0000256" key="1">
    <source>
        <dbReference type="SAM" id="Phobius"/>
    </source>
</evidence>
<keyword evidence="1" id="KW-1133">Transmembrane helix</keyword>
<evidence type="ECO:0000313" key="2">
    <source>
        <dbReference type="EMBL" id="TBT96384.1"/>
    </source>
</evidence>
<name>A0A4Q9KPE9_PROTD</name>
<comment type="caution">
    <text evidence="2">The sequence shown here is derived from an EMBL/GenBank/DDBJ whole genome shotgun (WGS) entry which is preliminary data.</text>
</comment>
<evidence type="ECO:0000313" key="3">
    <source>
        <dbReference type="Proteomes" id="UP000291933"/>
    </source>
</evidence>
<protein>
    <submittedName>
        <fullName evidence="2">Uncharacterized protein</fullName>
    </submittedName>
</protein>
<accession>A0A4Q9KPE9</accession>
<feature type="transmembrane region" description="Helical" evidence="1">
    <location>
        <begin position="12"/>
        <end position="30"/>
    </location>
</feature>
<sequence>MDERQKKLVIRVVLGVLLAATLISLGIQMWEYSTTKDVKTPAAFYVMIVSALAYALVQRYFGVDSKKRRGGGGVQK</sequence>
<dbReference type="RefSeq" id="WP_131170796.1">
    <property type="nucleotide sequence ID" value="NZ_FXTL01000001.1"/>
</dbReference>
<reference evidence="2 3" key="1">
    <citation type="submission" date="2019-01" db="EMBL/GenBank/DDBJ databases">
        <title>Lactibacter flavus gen. nov., sp. nov., a novel bacterium of the family Propionibacteriaceae isolated from raw milk and dairy products.</title>
        <authorList>
            <person name="Huptas C."/>
            <person name="Wenning M."/>
            <person name="Breitenwieser F."/>
            <person name="Doll E."/>
            <person name="Von Neubeck M."/>
            <person name="Busse H.-J."/>
            <person name="Scherer S."/>
        </authorList>
    </citation>
    <scope>NUCLEOTIDE SEQUENCE [LARGE SCALE GENOMIC DNA]</scope>
    <source>
        <strain evidence="2 3">DSM 22130</strain>
    </source>
</reference>
<organism evidence="2 3">
    <name type="scientific">Propioniciclava tarda</name>
    <dbReference type="NCBI Taxonomy" id="433330"/>
    <lineage>
        <taxon>Bacteria</taxon>
        <taxon>Bacillati</taxon>
        <taxon>Actinomycetota</taxon>
        <taxon>Actinomycetes</taxon>
        <taxon>Propionibacteriales</taxon>
        <taxon>Propionibacteriaceae</taxon>
        <taxon>Propioniciclava</taxon>
    </lineage>
</organism>
<gene>
    <name evidence="2" type="ORF">ET996_01655</name>
</gene>
<dbReference type="Proteomes" id="UP000291933">
    <property type="component" value="Unassembled WGS sequence"/>
</dbReference>
<proteinExistence type="predicted"/>
<dbReference type="AlphaFoldDB" id="A0A4Q9KPE9"/>
<feature type="transmembrane region" description="Helical" evidence="1">
    <location>
        <begin position="42"/>
        <end position="61"/>
    </location>
</feature>
<keyword evidence="1" id="KW-0472">Membrane</keyword>
<dbReference type="EMBL" id="SDMR01000001">
    <property type="protein sequence ID" value="TBT96384.1"/>
    <property type="molecule type" value="Genomic_DNA"/>
</dbReference>